<dbReference type="InterPro" id="IPR027417">
    <property type="entry name" value="P-loop_NTPase"/>
</dbReference>
<sequence length="127" mass="14542">MGAEAHPIQKRVLCMNKIDLVEKKKDLRTVAEQFKDLPGYERHFMISGLKGSGVKDLTQYLMDQAVKRSWEEDPFIMTEEVMKNISLEVVRERLLDHVHQEIPSVGRTGRSCEMALFGLNSILSLPN</sequence>
<evidence type="ECO:0000313" key="1">
    <source>
        <dbReference type="Proteomes" id="UP000694861"/>
    </source>
</evidence>
<reference evidence="2" key="2">
    <citation type="submission" date="2025-08" db="UniProtKB">
        <authorList>
            <consortium name="RefSeq"/>
        </authorList>
    </citation>
    <scope>IDENTIFICATION</scope>
</reference>
<organism evidence="1 2">
    <name type="scientific">Prunus mume</name>
    <name type="common">Japanese apricot</name>
    <name type="synonym">Armeniaca mume</name>
    <dbReference type="NCBI Taxonomy" id="102107"/>
    <lineage>
        <taxon>Eukaryota</taxon>
        <taxon>Viridiplantae</taxon>
        <taxon>Streptophyta</taxon>
        <taxon>Embryophyta</taxon>
        <taxon>Tracheophyta</taxon>
        <taxon>Spermatophyta</taxon>
        <taxon>Magnoliopsida</taxon>
        <taxon>eudicotyledons</taxon>
        <taxon>Gunneridae</taxon>
        <taxon>Pentapetalae</taxon>
        <taxon>rosids</taxon>
        <taxon>fabids</taxon>
        <taxon>Rosales</taxon>
        <taxon>Rosaceae</taxon>
        <taxon>Amygdaloideae</taxon>
        <taxon>Amygdaleae</taxon>
        <taxon>Prunus</taxon>
    </lineage>
</organism>
<name>A0ABM1LM88_PRUMU</name>
<accession>A0ABM1LM88</accession>
<protein>
    <submittedName>
        <fullName evidence="2">GTP-binding protein ERG-like</fullName>
    </submittedName>
</protein>
<dbReference type="SUPFAM" id="SSF52540">
    <property type="entry name" value="P-loop containing nucleoside triphosphate hydrolases"/>
    <property type="match status" value="1"/>
</dbReference>
<dbReference type="InterPro" id="IPR005662">
    <property type="entry name" value="GTPase_Era-like"/>
</dbReference>
<evidence type="ECO:0000313" key="2">
    <source>
        <dbReference type="RefSeq" id="XP_016648515.1"/>
    </source>
</evidence>
<dbReference type="PANTHER" id="PTHR42698:SF1">
    <property type="entry name" value="GTPASE ERA, MITOCHONDRIAL"/>
    <property type="match status" value="1"/>
</dbReference>
<gene>
    <name evidence="2" type="primary">LOC107880776</name>
</gene>
<keyword evidence="1" id="KW-1185">Reference proteome</keyword>
<dbReference type="Proteomes" id="UP000694861">
    <property type="component" value="Linkage group LG3"/>
</dbReference>
<reference evidence="1" key="1">
    <citation type="journal article" date="2012" name="Nat. Commun.">
        <title>The genome of Prunus mume.</title>
        <authorList>
            <person name="Zhang Q."/>
            <person name="Chen W."/>
            <person name="Sun L."/>
            <person name="Zhao F."/>
            <person name="Huang B."/>
            <person name="Yang W."/>
            <person name="Tao Y."/>
            <person name="Wang J."/>
            <person name="Yuan Z."/>
            <person name="Fan G."/>
            <person name="Xing Z."/>
            <person name="Han C."/>
            <person name="Pan H."/>
            <person name="Zhong X."/>
            <person name="Shi W."/>
            <person name="Liang X."/>
            <person name="Du D."/>
            <person name="Sun F."/>
            <person name="Xu Z."/>
            <person name="Hao R."/>
            <person name="Lv T."/>
            <person name="Lv Y."/>
            <person name="Zheng Z."/>
            <person name="Sun M."/>
            <person name="Luo L."/>
            <person name="Cai M."/>
            <person name="Gao Y."/>
            <person name="Wang J."/>
            <person name="Yin Y."/>
            <person name="Xu X."/>
            <person name="Cheng T."/>
            <person name="Wang J."/>
        </authorList>
    </citation>
    <scope>NUCLEOTIDE SEQUENCE [LARGE SCALE GENOMIC DNA]</scope>
</reference>
<dbReference type="RefSeq" id="XP_016648515.1">
    <property type="nucleotide sequence ID" value="XM_016793029.1"/>
</dbReference>
<proteinExistence type="predicted"/>
<dbReference type="Gene3D" id="3.40.50.300">
    <property type="entry name" value="P-loop containing nucleotide triphosphate hydrolases"/>
    <property type="match status" value="1"/>
</dbReference>
<dbReference type="PANTHER" id="PTHR42698">
    <property type="entry name" value="GTPASE ERA"/>
    <property type="match status" value="1"/>
</dbReference>
<dbReference type="GeneID" id="107880776"/>